<dbReference type="InterPro" id="IPR035974">
    <property type="entry name" value="Rap/Ran-GAP_sf"/>
</dbReference>
<evidence type="ECO:0000259" key="3">
    <source>
        <dbReference type="PROSITE" id="PS50085"/>
    </source>
</evidence>
<dbReference type="GO" id="GO:0005096">
    <property type="term" value="F:GTPase activator activity"/>
    <property type="evidence" value="ECO:0007669"/>
    <property type="project" value="UniProtKB-KW"/>
</dbReference>
<dbReference type="PANTHER" id="PTHR10063:SF11">
    <property type="entry name" value="RHO GTPASE-ACTIVATING PROTEIN CG5521-RELATED"/>
    <property type="match status" value="1"/>
</dbReference>
<name>A0A7S4K2Q2_9EUKA</name>
<feature type="region of interest" description="Disordered" evidence="2">
    <location>
        <begin position="87"/>
        <end position="109"/>
    </location>
</feature>
<proteinExistence type="predicted"/>
<protein>
    <recommendedName>
        <fullName evidence="3">Rap-GAP domain-containing protein</fullName>
    </recommendedName>
</protein>
<gene>
    <name evidence="4" type="ORF">NAES01612_LOCUS3767</name>
</gene>
<dbReference type="InterPro" id="IPR000331">
    <property type="entry name" value="Rap/Ran_GAP_dom"/>
</dbReference>
<organism evidence="4">
    <name type="scientific">Paramoeba aestuarina</name>
    <dbReference type="NCBI Taxonomy" id="180227"/>
    <lineage>
        <taxon>Eukaryota</taxon>
        <taxon>Amoebozoa</taxon>
        <taxon>Discosea</taxon>
        <taxon>Flabellinia</taxon>
        <taxon>Dactylopodida</taxon>
        <taxon>Paramoebidae</taxon>
        <taxon>Paramoeba</taxon>
    </lineage>
</organism>
<dbReference type="GO" id="GO:0005737">
    <property type="term" value="C:cytoplasm"/>
    <property type="evidence" value="ECO:0007669"/>
    <property type="project" value="TreeGrafter"/>
</dbReference>
<dbReference type="SUPFAM" id="SSF111347">
    <property type="entry name" value="Rap/Ran-GAP"/>
    <property type="match status" value="1"/>
</dbReference>
<feature type="domain" description="Rap-GAP" evidence="3">
    <location>
        <begin position="411"/>
        <end position="622"/>
    </location>
</feature>
<dbReference type="EMBL" id="HBKR01005605">
    <property type="protein sequence ID" value="CAE2282170.1"/>
    <property type="molecule type" value="Transcribed_RNA"/>
</dbReference>
<dbReference type="GO" id="GO:0005634">
    <property type="term" value="C:nucleus"/>
    <property type="evidence" value="ECO:0007669"/>
    <property type="project" value="InterPro"/>
</dbReference>
<sequence>MGDQFKTVDPSVISAVVESVAANVQKELSDYRNKSFPVDEPLVADQLYCLLEWLLVYGDHVCDHVKLIGKVCDALEGALVGVVKGDASMGASSRPSNRKRKSNVVRQSSTTADEAPFEVLYAAAINVVDPSTVMLPQVREAAENVVLHLLHFLHNVPGKEGIDILTSFIKETDDNEKKGSKCLHFVHNDNVLFSFVEVPTPKDDKKEENKETPKTFSRVIVRNSIGKYSWDTTRLFDYENMDELVSLPFQFQDDGVAQPPPVPRDGEAPLAPKPMEDHSEIPHNTNTYKTETDQLDVLLHYLSHTHPDCLPEGIKTLNVPADCAETQKKRIDYTEQSLVLQIEEDEQMIQKMQENVPPPQYWDMACPVPQLPVGTYHYCRTLLSHLGLLSCDNLGAISLLAGDPEKIERSLTQLDRTNSREMIKVGIIYLKEGQEEQYGVLANSAKDRTPPFYEFIRSIGWPIDLETHRAYMGGLDSKGTTGITAPYFATSTTEMIFHDITSMPTSSSEAGQLHKKRHVGNDHVHVVWTEHLRDYNPTTIQSEFNDVHIVVYPLSNGLFKIHVFQKENVELFGPLMHGMCVTKEVLPSLIRATCVMGNKYVRYTMEGYVTPYASRRSLLTQIVERHKADNDFRELIGSVF</sequence>
<keyword evidence="1" id="KW-0343">GTPase activation</keyword>
<evidence type="ECO:0000256" key="1">
    <source>
        <dbReference type="ARBA" id="ARBA00022468"/>
    </source>
</evidence>
<accession>A0A7S4K2Q2</accession>
<evidence type="ECO:0000256" key="2">
    <source>
        <dbReference type="SAM" id="MobiDB-lite"/>
    </source>
</evidence>
<dbReference type="PANTHER" id="PTHR10063">
    <property type="entry name" value="TUBERIN"/>
    <property type="match status" value="1"/>
</dbReference>
<dbReference type="AlphaFoldDB" id="A0A7S4K2Q2"/>
<dbReference type="Pfam" id="PF02145">
    <property type="entry name" value="Rap_GAP"/>
    <property type="match status" value="1"/>
</dbReference>
<dbReference type="GO" id="GO:0051056">
    <property type="term" value="P:regulation of small GTPase mediated signal transduction"/>
    <property type="evidence" value="ECO:0007669"/>
    <property type="project" value="InterPro"/>
</dbReference>
<reference evidence="4" key="1">
    <citation type="submission" date="2021-01" db="EMBL/GenBank/DDBJ databases">
        <authorList>
            <person name="Corre E."/>
            <person name="Pelletier E."/>
            <person name="Niang G."/>
            <person name="Scheremetjew M."/>
            <person name="Finn R."/>
            <person name="Kale V."/>
            <person name="Holt S."/>
            <person name="Cochrane G."/>
            <person name="Meng A."/>
            <person name="Brown T."/>
            <person name="Cohen L."/>
        </authorList>
    </citation>
    <scope>NUCLEOTIDE SEQUENCE</scope>
    <source>
        <strain evidence="4">SoJaBio B1-5/56/2</strain>
    </source>
</reference>
<dbReference type="Gene3D" id="3.40.50.11210">
    <property type="entry name" value="Rap/Ran-GAP"/>
    <property type="match status" value="1"/>
</dbReference>
<feature type="region of interest" description="Disordered" evidence="2">
    <location>
        <begin position="254"/>
        <end position="286"/>
    </location>
</feature>
<evidence type="ECO:0000313" key="4">
    <source>
        <dbReference type="EMBL" id="CAE2282170.1"/>
    </source>
</evidence>
<dbReference type="FunFam" id="3.40.50.11210:FF:000001">
    <property type="entry name" value="Ral GTPase-activating protein subunit alpha-1 isoform 1"/>
    <property type="match status" value="1"/>
</dbReference>
<dbReference type="PROSITE" id="PS50085">
    <property type="entry name" value="RAPGAP"/>
    <property type="match status" value="1"/>
</dbReference>
<dbReference type="InterPro" id="IPR027107">
    <property type="entry name" value="Tuberin/Ral-act_asu"/>
</dbReference>